<evidence type="ECO:0000313" key="2">
    <source>
        <dbReference type="EnsemblMetazoa" id="AEPI002758-PA"/>
    </source>
</evidence>
<organism evidence="2 3">
    <name type="scientific">Anopheles epiroticus</name>
    <dbReference type="NCBI Taxonomy" id="199890"/>
    <lineage>
        <taxon>Eukaryota</taxon>
        <taxon>Metazoa</taxon>
        <taxon>Ecdysozoa</taxon>
        <taxon>Arthropoda</taxon>
        <taxon>Hexapoda</taxon>
        <taxon>Insecta</taxon>
        <taxon>Pterygota</taxon>
        <taxon>Neoptera</taxon>
        <taxon>Endopterygota</taxon>
        <taxon>Diptera</taxon>
        <taxon>Nematocera</taxon>
        <taxon>Culicoidea</taxon>
        <taxon>Culicidae</taxon>
        <taxon>Anophelinae</taxon>
        <taxon>Anopheles</taxon>
    </lineage>
</organism>
<accession>A0A182P756</accession>
<proteinExistence type="predicted"/>
<dbReference type="InterPro" id="IPR036084">
    <property type="entry name" value="Ser_inhib-like_sf"/>
</dbReference>
<dbReference type="AlphaFoldDB" id="A0A182P756"/>
<reference evidence="2" key="2">
    <citation type="submission" date="2020-05" db="UniProtKB">
        <authorList>
            <consortium name="EnsemblMetazoa"/>
        </authorList>
    </citation>
    <scope>IDENTIFICATION</scope>
    <source>
        <strain evidence="2">Epiroticus2</strain>
    </source>
</reference>
<evidence type="ECO:0000313" key="3">
    <source>
        <dbReference type="Proteomes" id="UP000075885"/>
    </source>
</evidence>
<dbReference type="InterPro" id="IPR002919">
    <property type="entry name" value="TIL_dom"/>
</dbReference>
<sequence length="88" mass="9713">MFCPASGTVRTAIRIPSIEVFDAIVTCGRNETYQCCGMCFELTCDDNSRNRPCPARCYQGCYCANGYTRRTVGGNCVLDNECPAPRKP</sequence>
<dbReference type="Gene3D" id="2.10.25.10">
    <property type="entry name" value="Laminin"/>
    <property type="match status" value="1"/>
</dbReference>
<dbReference type="Pfam" id="PF01826">
    <property type="entry name" value="TIL"/>
    <property type="match status" value="1"/>
</dbReference>
<keyword evidence="3" id="KW-1185">Reference proteome</keyword>
<reference evidence="3" key="1">
    <citation type="submission" date="2013-03" db="EMBL/GenBank/DDBJ databases">
        <title>The Genome Sequence of Anopheles epiroticus epiroticus2.</title>
        <authorList>
            <consortium name="The Broad Institute Genomics Platform"/>
            <person name="Neafsey D.E."/>
            <person name="Howell P."/>
            <person name="Walker B."/>
            <person name="Young S.K."/>
            <person name="Zeng Q."/>
            <person name="Gargeya S."/>
            <person name="Fitzgerald M."/>
            <person name="Haas B."/>
            <person name="Abouelleil A."/>
            <person name="Allen A.W."/>
            <person name="Alvarado L."/>
            <person name="Arachchi H.M."/>
            <person name="Berlin A.M."/>
            <person name="Chapman S.B."/>
            <person name="Gainer-Dewar J."/>
            <person name="Goldberg J."/>
            <person name="Griggs A."/>
            <person name="Gujja S."/>
            <person name="Hansen M."/>
            <person name="Howarth C."/>
            <person name="Imamovic A."/>
            <person name="Ireland A."/>
            <person name="Larimer J."/>
            <person name="McCowan C."/>
            <person name="Murphy C."/>
            <person name="Pearson M."/>
            <person name="Poon T.W."/>
            <person name="Priest M."/>
            <person name="Roberts A."/>
            <person name="Saif S."/>
            <person name="Shea T."/>
            <person name="Sisk P."/>
            <person name="Sykes S."/>
            <person name="Wortman J."/>
            <person name="Nusbaum C."/>
            <person name="Birren B."/>
        </authorList>
    </citation>
    <scope>NUCLEOTIDE SEQUENCE [LARGE SCALE GENOMIC DNA]</scope>
    <source>
        <strain evidence="3">Epiroticus2</strain>
    </source>
</reference>
<dbReference type="SUPFAM" id="SSF57567">
    <property type="entry name" value="Serine protease inhibitors"/>
    <property type="match status" value="1"/>
</dbReference>
<dbReference type="EnsemblMetazoa" id="AEPI002758-RA">
    <property type="protein sequence ID" value="AEPI002758-PA"/>
    <property type="gene ID" value="AEPI002758"/>
</dbReference>
<feature type="domain" description="TIL" evidence="1">
    <location>
        <begin position="27"/>
        <end position="82"/>
    </location>
</feature>
<dbReference type="VEuPathDB" id="VectorBase:AEPI002758"/>
<name>A0A182P756_9DIPT</name>
<protein>
    <submittedName>
        <fullName evidence="2">TIL domain-containing protein</fullName>
    </submittedName>
</protein>
<dbReference type="Proteomes" id="UP000075885">
    <property type="component" value="Unassembled WGS sequence"/>
</dbReference>
<dbReference type="CDD" id="cd19941">
    <property type="entry name" value="TIL"/>
    <property type="match status" value="1"/>
</dbReference>
<evidence type="ECO:0000259" key="1">
    <source>
        <dbReference type="Pfam" id="PF01826"/>
    </source>
</evidence>